<dbReference type="CDD" id="cd01949">
    <property type="entry name" value="GGDEF"/>
    <property type="match status" value="1"/>
</dbReference>
<dbReference type="PANTHER" id="PTHR45138:SF9">
    <property type="entry name" value="DIGUANYLATE CYCLASE DGCM-RELATED"/>
    <property type="match status" value="1"/>
</dbReference>
<gene>
    <name evidence="8" type="ORF">EH105704_10_01010</name>
</gene>
<feature type="transmembrane region" description="Helical" evidence="6">
    <location>
        <begin position="94"/>
        <end position="114"/>
    </location>
</feature>
<feature type="transmembrane region" description="Helical" evidence="6">
    <location>
        <begin position="195"/>
        <end position="215"/>
    </location>
</feature>
<feature type="transmembrane region" description="Helical" evidence="6">
    <location>
        <begin position="121"/>
        <end position="142"/>
    </location>
</feature>
<name>H5V4T6_ATLHE</name>
<keyword evidence="6" id="KW-1133">Transmembrane helix</keyword>
<evidence type="ECO:0000313" key="8">
    <source>
        <dbReference type="EMBL" id="GAB52994.1"/>
    </source>
</evidence>
<dbReference type="eggNOG" id="COG3706">
    <property type="taxonomic scope" value="Bacteria"/>
</dbReference>
<comment type="cofactor">
    <cofactor evidence="1">
        <name>Mg(2+)</name>
        <dbReference type="ChEBI" id="CHEBI:18420"/>
    </cofactor>
</comment>
<dbReference type="AlphaFoldDB" id="H5V4T6"/>
<dbReference type="GO" id="GO:1902201">
    <property type="term" value="P:negative regulation of bacterial-type flagellum-dependent cell motility"/>
    <property type="evidence" value="ECO:0007669"/>
    <property type="project" value="TreeGrafter"/>
</dbReference>
<keyword evidence="4" id="KW-0547">Nucleotide-binding</keyword>
<feature type="transmembrane region" description="Helical" evidence="6">
    <location>
        <begin position="15"/>
        <end position="38"/>
    </location>
</feature>
<evidence type="ECO:0000313" key="9">
    <source>
        <dbReference type="Proteomes" id="UP000010297"/>
    </source>
</evidence>
<evidence type="ECO:0000259" key="7">
    <source>
        <dbReference type="PROSITE" id="PS50887"/>
    </source>
</evidence>
<keyword evidence="6" id="KW-0812">Transmembrane</keyword>
<organism evidence="8 9">
    <name type="scientific">Atlantibacter hermannii NBRC 105704</name>
    <dbReference type="NCBI Taxonomy" id="1115512"/>
    <lineage>
        <taxon>Bacteria</taxon>
        <taxon>Pseudomonadati</taxon>
        <taxon>Pseudomonadota</taxon>
        <taxon>Gammaproteobacteria</taxon>
        <taxon>Enterobacterales</taxon>
        <taxon>Enterobacteriaceae</taxon>
        <taxon>Atlantibacter</taxon>
    </lineage>
</organism>
<dbReference type="Gene3D" id="3.30.70.270">
    <property type="match status" value="1"/>
</dbReference>
<dbReference type="GO" id="GO:0052621">
    <property type="term" value="F:diguanylate cyclase activity"/>
    <property type="evidence" value="ECO:0007669"/>
    <property type="project" value="UniProtKB-EC"/>
</dbReference>
<accession>H5V4T6</accession>
<evidence type="ECO:0000256" key="3">
    <source>
        <dbReference type="ARBA" id="ARBA00012528"/>
    </source>
</evidence>
<proteinExistence type="predicted"/>
<dbReference type="Pfam" id="PF00990">
    <property type="entry name" value="GGDEF"/>
    <property type="match status" value="1"/>
</dbReference>
<evidence type="ECO:0000256" key="2">
    <source>
        <dbReference type="ARBA" id="ARBA00004665"/>
    </source>
</evidence>
<dbReference type="InterPro" id="IPR029787">
    <property type="entry name" value="Nucleotide_cyclase"/>
</dbReference>
<dbReference type="SUPFAM" id="SSF55073">
    <property type="entry name" value="Nucleotide cyclase"/>
    <property type="match status" value="1"/>
</dbReference>
<comment type="caution">
    <text evidence="8">The sequence shown here is derived from an EMBL/GenBank/DDBJ whole genome shotgun (WGS) entry which is preliminary data.</text>
</comment>
<dbReference type="PROSITE" id="PS50887">
    <property type="entry name" value="GGDEF"/>
    <property type="match status" value="1"/>
</dbReference>
<comment type="pathway">
    <text evidence="2">Purine metabolism; 3',5'-cyclic di-GMP biosynthesis.</text>
</comment>
<dbReference type="InterPro" id="IPR043128">
    <property type="entry name" value="Rev_trsase/Diguanyl_cyclase"/>
</dbReference>
<evidence type="ECO:0000256" key="6">
    <source>
        <dbReference type="SAM" id="Phobius"/>
    </source>
</evidence>
<dbReference type="GO" id="GO:0005525">
    <property type="term" value="F:GTP binding"/>
    <property type="evidence" value="ECO:0007669"/>
    <property type="project" value="UniProtKB-KW"/>
</dbReference>
<comment type="catalytic activity">
    <reaction evidence="5">
        <text>2 GTP = 3',3'-c-di-GMP + 2 diphosphate</text>
        <dbReference type="Rhea" id="RHEA:24898"/>
        <dbReference type="ChEBI" id="CHEBI:33019"/>
        <dbReference type="ChEBI" id="CHEBI:37565"/>
        <dbReference type="ChEBI" id="CHEBI:58805"/>
        <dbReference type="EC" id="2.7.7.65"/>
    </reaction>
</comment>
<dbReference type="RefSeq" id="WP_002437131.1">
    <property type="nucleotide sequence ID" value="NZ_BAFF01000010.1"/>
</dbReference>
<keyword evidence="4" id="KW-0342">GTP-binding</keyword>
<keyword evidence="6" id="KW-0472">Membrane</keyword>
<protein>
    <recommendedName>
        <fullName evidence="3">diguanylate cyclase</fullName>
        <ecNumber evidence="3">2.7.7.65</ecNumber>
    </recommendedName>
</protein>
<feature type="transmembrane region" description="Helical" evidence="6">
    <location>
        <begin position="50"/>
        <end position="74"/>
    </location>
</feature>
<dbReference type="InterPro" id="IPR000160">
    <property type="entry name" value="GGDEF_dom"/>
</dbReference>
<dbReference type="EMBL" id="BAFF01000010">
    <property type="protein sequence ID" value="GAB52994.1"/>
    <property type="molecule type" value="Genomic_DNA"/>
</dbReference>
<dbReference type="InterPro" id="IPR050469">
    <property type="entry name" value="Diguanylate_Cyclase"/>
</dbReference>
<sequence>MADLHLLISNATAGFYYFTLAVLIAIDIAISLACFIAYQCDTRKKHYLMLSLAFFSGVAFNMGNTICTQVPLAWLDAGSTVTIEQSHKECILNFTRQLCLITIIFIALLINAYKNKINPKFISGVIVVFSSLALFMMVIYSIESDLDNEILKSIYIYYLSGKKINSGDLIITAWCCLLIILSVCMFFYKAFKKKIWHCIAAMIFAEMLFNFIIYICTHEPKFSLTVASVFTAIIKFTICFVVVNEAVKKIAEMRRIKMYDPLTMAYTRNYFFDELKSFSDSHDDNSDLCVLLLDVDKFKEINDTYGHQQGDTVLKTLSEIVRSRIEPKNIFARLGGDEFAILLPECSLSQACEVAEAIRQDVEQISYQTEVGSIDNITVSIGTYKVNGSDSIKQIIASADNALYCAKRNGRNNNVVFKDEFCAP</sequence>
<dbReference type="GO" id="GO:0005886">
    <property type="term" value="C:plasma membrane"/>
    <property type="evidence" value="ECO:0007669"/>
    <property type="project" value="TreeGrafter"/>
</dbReference>
<dbReference type="GeneID" id="92829720"/>
<dbReference type="PANTHER" id="PTHR45138">
    <property type="entry name" value="REGULATORY COMPONENTS OF SENSORY TRANSDUCTION SYSTEM"/>
    <property type="match status" value="1"/>
</dbReference>
<evidence type="ECO:0000256" key="1">
    <source>
        <dbReference type="ARBA" id="ARBA00001946"/>
    </source>
</evidence>
<dbReference type="FunFam" id="3.30.70.270:FF:000001">
    <property type="entry name" value="Diguanylate cyclase domain protein"/>
    <property type="match status" value="1"/>
</dbReference>
<feature type="transmembrane region" description="Helical" evidence="6">
    <location>
        <begin position="169"/>
        <end position="188"/>
    </location>
</feature>
<dbReference type="EC" id="2.7.7.65" evidence="3"/>
<keyword evidence="9" id="KW-1185">Reference proteome</keyword>
<feature type="transmembrane region" description="Helical" evidence="6">
    <location>
        <begin position="227"/>
        <end position="247"/>
    </location>
</feature>
<dbReference type="NCBIfam" id="TIGR00254">
    <property type="entry name" value="GGDEF"/>
    <property type="match status" value="1"/>
</dbReference>
<evidence type="ECO:0000256" key="4">
    <source>
        <dbReference type="ARBA" id="ARBA00023134"/>
    </source>
</evidence>
<reference evidence="8 9" key="1">
    <citation type="submission" date="2012-02" db="EMBL/GenBank/DDBJ databases">
        <title>Whole genome shotgun sequence of Escherichia hermannii NBRC 105704.</title>
        <authorList>
            <person name="Yoshida I."/>
            <person name="Hosoyama A."/>
            <person name="Tsuchikane K."/>
            <person name="Katsumata H."/>
            <person name="Yamazaki S."/>
            <person name="Fujita N."/>
        </authorList>
    </citation>
    <scope>NUCLEOTIDE SEQUENCE [LARGE SCALE GENOMIC DNA]</scope>
    <source>
        <strain evidence="8 9">NBRC 105704</strain>
    </source>
</reference>
<dbReference type="GO" id="GO:0043709">
    <property type="term" value="P:cell adhesion involved in single-species biofilm formation"/>
    <property type="evidence" value="ECO:0007669"/>
    <property type="project" value="TreeGrafter"/>
</dbReference>
<dbReference type="Proteomes" id="UP000010297">
    <property type="component" value="Unassembled WGS sequence"/>
</dbReference>
<dbReference type="SMART" id="SM00267">
    <property type="entry name" value="GGDEF"/>
    <property type="match status" value="1"/>
</dbReference>
<evidence type="ECO:0000256" key="5">
    <source>
        <dbReference type="ARBA" id="ARBA00034247"/>
    </source>
</evidence>
<feature type="domain" description="GGDEF" evidence="7">
    <location>
        <begin position="286"/>
        <end position="419"/>
    </location>
</feature>